<feature type="transmembrane region" description="Helical" evidence="2">
    <location>
        <begin position="294"/>
        <end position="312"/>
    </location>
</feature>
<evidence type="ECO:0000313" key="3">
    <source>
        <dbReference type="EMBL" id="ABW67079.1"/>
    </source>
</evidence>
<dbReference type="InterPro" id="IPR011990">
    <property type="entry name" value="TPR-like_helical_dom_sf"/>
</dbReference>
<feature type="repeat" description="TPR" evidence="1">
    <location>
        <begin position="711"/>
        <end position="744"/>
    </location>
</feature>
<gene>
    <name evidence="3" type="ordered locus">Dole_1273</name>
</gene>
<evidence type="ECO:0000313" key="4">
    <source>
        <dbReference type="Proteomes" id="UP000008561"/>
    </source>
</evidence>
<feature type="transmembrane region" description="Helical" evidence="2">
    <location>
        <begin position="324"/>
        <end position="345"/>
    </location>
</feature>
<dbReference type="AlphaFoldDB" id="A8ZY72"/>
<keyword evidence="4" id="KW-1185">Reference proteome</keyword>
<organism evidence="3 4">
    <name type="scientific">Desulfosudis oleivorans (strain DSM 6200 / JCM 39069 / Hxd3)</name>
    <name type="common">Desulfococcus oleovorans</name>
    <dbReference type="NCBI Taxonomy" id="96561"/>
    <lineage>
        <taxon>Bacteria</taxon>
        <taxon>Pseudomonadati</taxon>
        <taxon>Thermodesulfobacteriota</taxon>
        <taxon>Desulfobacteria</taxon>
        <taxon>Desulfobacterales</taxon>
        <taxon>Desulfosudaceae</taxon>
        <taxon>Desulfosudis</taxon>
    </lineage>
</organism>
<dbReference type="eggNOG" id="COG0457">
    <property type="taxonomic scope" value="Bacteria"/>
</dbReference>
<dbReference type="PANTHER" id="PTHR44395:SF1">
    <property type="entry name" value="PROTEIN O-MANNOSYL-TRANSFERASE TMTC3"/>
    <property type="match status" value="1"/>
</dbReference>
<protein>
    <submittedName>
        <fullName evidence="3">TPR repeat-containing protein</fullName>
    </submittedName>
</protein>
<dbReference type="STRING" id="96561.Dole_1273"/>
<dbReference type="PROSITE" id="PS50293">
    <property type="entry name" value="TPR_REGION"/>
    <property type="match status" value="2"/>
</dbReference>
<dbReference type="HOGENOM" id="CLU_011615_5_0_7"/>
<keyword evidence="2" id="KW-0812">Transmembrane</keyword>
<reference evidence="3 4" key="1">
    <citation type="submission" date="2007-10" db="EMBL/GenBank/DDBJ databases">
        <title>Complete sequence of Desulfococcus oleovorans Hxd3.</title>
        <authorList>
            <consortium name="US DOE Joint Genome Institute"/>
            <person name="Copeland A."/>
            <person name="Lucas S."/>
            <person name="Lapidus A."/>
            <person name="Barry K."/>
            <person name="Glavina del Rio T."/>
            <person name="Dalin E."/>
            <person name="Tice H."/>
            <person name="Pitluck S."/>
            <person name="Kiss H."/>
            <person name="Brettin T."/>
            <person name="Bruce D."/>
            <person name="Detter J.C."/>
            <person name="Han C."/>
            <person name="Schmutz J."/>
            <person name="Larimer F."/>
            <person name="Land M."/>
            <person name="Hauser L."/>
            <person name="Kyrpides N."/>
            <person name="Kim E."/>
            <person name="Wawrik B."/>
            <person name="Richardson P."/>
        </authorList>
    </citation>
    <scope>NUCLEOTIDE SEQUENCE [LARGE SCALE GENOMIC DNA]</scope>
    <source>
        <strain evidence="4">DSM 6200 / JCM 39069 / Hxd3</strain>
    </source>
</reference>
<keyword evidence="2" id="KW-1133">Transmembrane helix</keyword>
<evidence type="ECO:0000256" key="2">
    <source>
        <dbReference type="SAM" id="Phobius"/>
    </source>
</evidence>
<dbReference type="GO" id="GO:0035269">
    <property type="term" value="P:protein O-linked glycosylation via mannose"/>
    <property type="evidence" value="ECO:0007669"/>
    <property type="project" value="TreeGrafter"/>
</dbReference>
<dbReference type="EMBL" id="CP000859">
    <property type="protein sequence ID" value="ABW67079.1"/>
    <property type="molecule type" value="Genomic_DNA"/>
</dbReference>
<dbReference type="GO" id="GO:0000030">
    <property type="term" value="F:mannosyltransferase activity"/>
    <property type="evidence" value="ECO:0007669"/>
    <property type="project" value="TreeGrafter"/>
</dbReference>
<dbReference type="Gene3D" id="1.25.40.10">
    <property type="entry name" value="Tetratricopeptide repeat domain"/>
    <property type="match status" value="4"/>
</dbReference>
<accession>A8ZY72</accession>
<feature type="transmembrane region" description="Helical" evidence="2">
    <location>
        <begin position="215"/>
        <end position="234"/>
    </location>
</feature>
<dbReference type="KEGG" id="dol:Dole_1273"/>
<dbReference type="OrthoDB" id="127293at2"/>
<feature type="repeat" description="TPR" evidence="1">
    <location>
        <begin position="603"/>
        <end position="636"/>
    </location>
</feature>
<dbReference type="RefSeq" id="WP_012174696.1">
    <property type="nucleotide sequence ID" value="NC_009943.1"/>
</dbReference>
<dbReference type="NCBIfam" id="NF047558">
    <property type="entry name" value="TPR_END_plus"/>
    <property type="match status" value="1"/>
</dbReference>
<keyword evidence="1" id="KW-0802">TPR repeat</keyword>
<dbReference type="Pfam" id="PF13414">
    <property type="entry name" value="TPR_11"/>
    <property type="match status" value="1"/>
</dbReference>
<dbReference type="PANTHER" id="PTHR44395">
    <property type="match status" value="1"/>
</dbReference>
<feature type="transmembrane region" description="Helical" evidence="2">
    <location>
        <begin position="381"/>
        <end position="399"/>
    </location>
</feature>
<sequence length="879" mass="98714">MANSTFKRRLLQATALVVLVLAVYQPSLHNGFIWDDDAYVHQNLTLTSLDGLKRIWLSRSATPQYYPMVFSSFWVEYQIFGPEPMVFHLTNMMLHGINAILVWLILMRLGLPWAWLAAAVFALHPVNVESVAWISERKNVLSGLFALSSLLLLVRLYLTDTDKTVQTPPSPKKNAYALYGASFFLFILALLSKSVTCMMPVVFLVLVWWKRGKTPLGTIGATVPFFIAGIVAGINTSLVEKLHVGAQGADWEFNLLERMLIAGRALWFYAYKLIWPSEIMFTYPRWEIDSTAGWQYLFPAAVILLFAILFAAKNRVGRGPVAGVAIFAVTLFPALGFISYFPMLFSFVADHFQYLATIALITLVIQGLHRMTSTGRRRARTLAMGFCTLTLLALGVRTWQEQDKYKNLQALWEDTIRKNPDCYLALNNLGCVLMSQPDKLGQAYDIFAATLKMGLDYPETRFNLARTLFYKGDHEAAIRYYTDLLENSPEISPKLLVDVHYDMAMILVHRDQIEAAETHLRAALELKPFFPEGYNDLGVLLRRAEQFDKAIDAFSEALAMKPDYAEARYNLAQVLYDSGQAEKAMVHYNFLVHDETTGPDLLASIHNDLGVIYTRRHELEVAKDHLSRALCLAPDSPMFHNNLGLLMIKAGRKSTALESFSRAVVLDPDYAEARYQLALLSAETGDTAAAVSHYNYILSNAPAADNVNLLADVYNGMGNIYAEQNQTKKAIYYFKHALALKPDFAEVHNNMALTLLSLNRRQKAIDHFTRALAIQPGFTEAANSLVLTYSAAGAYDKALTVLKNLLAAAPDSAASISYNIACIHSIRGDLENAATWLNRAIDRGLRLQRLLETDPDLENIRKSQYYPGLLERMQKSTEK</sequence>
<feature type="repeat" description="TPR" evidence="1">
    <location>
        <begin position="637"/>
        <end position="670"/>
    </location>
</feature>
<dbReference type="Proteomes" id="UP000008561">
    <property type="component" value="Chromosome"/>
</dbReference>
<feature type="transmembrane region" description="Helical" evidence="2">
    <location>
        <begin position="255"/>
        <end position="274"/>
    </location>
</feature>
<proteinExistence type="predicted"/>
<name>A8ZY72_DESOH</name>
<dbReference type="Pfam" id="PF13432">
    <property type="entry name" value="TPR_16"/>
    <property type="match status" value="3"/>
</dbReference>
<feature type="transmembrane region" description="Helical" evidence="2">
    <location>
        <begin position="351"/>
        <end position="369"/>
    </location>
</feature>
<dbReference type="Pfam" id="PF14559">
    <property type="entry name" value="TPR_19"/>
    <property type="match status" value="1"/>
</dbReference>
<feature type="transmembrane region" description="Helical" evidence="2">
    <location>
        <begin position="140"/>
        <end position="158"/>
    </location>
</feature>
<feature type="repeat" description="TPR" evidence="1">
    <location>
        <begin position="458"/>
        <end position="491"/>
    </location>
</feature>
<dbReference type="PROSITE" id="PS50005">
    <property type="entry name" value="TPR"/>
    <property type="match status" value="6"/>
</dbReference>
<feature type="repeat" description="TPR" evidence="1">
    <location>
        <begin position="531"/>
        <end position="564"/>
    </location>
</feature>
<dbReference type="SMART" id="SM00028">
    <property type="entry name" value="TPR"/>
    <property type="match status" value="11"/>
</dbReference>
<feature type="repeat" description="TPR" evidence="1">
    <location>
        <begin position="745"/>
        <end position="778"/>
    </location>
</feature>
<keyword evidence="2" id="KW-0472">Membrane</keyword>
<evidence type="ECO:0000256" key="1">
    <source>
        <dbReference type="PROSITE-ProRule" id="PRU00339"/>
    </source>
</evidence>
<dbReference type="SUPFAM" id="SSF48452">
    <property type="entry name" value="TPR-like"/>
    <property type="match status" value="2"/>
</dbReference>
<dbReference type="InterPro" id="IPR019734">
    <property type="entry name" value="TPR_rpt"/>
</dbReference>
<feature type="transmembrane region" description="Helical" evidence="2">
    <location>
        <begin position="178"/>
        <end position="209"/>
    </location>
</feature>